<keyword evidence="1" id="KW-0812">Transmembrane</keyword>
<accession>A0A9W6M7J9</accession>
<dbReference type="RefSeq" id="WP_204964579.1">
    <property type="nucleotide sequence ID" value="NZ_BAAAUR010000014.1"/>
</dbReference>
<evidence type="ECO:0008006" key="4">
    <source>
        <dbReference type="Google" id="ProtNLM"/>
    </source>
</evidence>
<gene>
    <name evidence="2" type="ORF">GCM10017591_26810</name>
</gene>
<dbReference type="AlphaFoldDB" id="A0A9W6M7J9"/>
<keyword evidence="1" id="KW-1133">Transmembrane helix</keyword>
<evidence type="ECO:0000256" key="1">
    <source>
        <dbReference type="SAM" id="Phobius"/>
    </source>
</evidence>
<feature type="transmembrane region" description="Helical" evidence="1">
    <location>
        <begin position="45"/>
        <end position="63"/>
    </location>
</feature>
<dbReference type="EMBL" id="BSER01000012">
    <property type="protein sequence ID" value="GLJ96618.1"/>
    <property type="molecule type" value="Genomic_DNA"/>
</dbReference>
<evidence type="ECO:0000313" key="3">
    <source>
        <dbReference type="Proteomes" id="UP001142291"/>
    </source>
</evidence>
<protein>
    <recommendedName>
        <fullName evidence="4">LPXTG cell wall anchor domain-containing protein</fullName>
    </recommendedName>
</protein>
<keyword evidence="1" id="KW-0472">Membrane</keyword>
<organism evidence="2 3">
    <name type="scientific">Microbacterium dextranolyticum</name>
    <dbReference type="NCBI Taxonomy" id="36806"/>
    <lineage>
        <taxon>Bacteria</taxon>
        <taxon>Bacillati</taxon>
        <taxon>Actinomycetota</taxon>
        <taxon>Actinomycetes</taxon>
        <taxon>Micrococcales</taxon>
        <taxon>Microbacteriaceae</taxon>
        <taxon>Microbacterium</taxon>
    </lineage>
</organism>
<keyword evidence="3" id="KW-1185">Reference proteome</keyword>
<comment type="caution">
    <text evidence="2">The sequence shown here is derived from an EMBL/GenBank/DDBJ whole genome shotgun (WGS) entry which is preliminary data.</text>
</comment>
<sequence length="75" mass="7560">MTWLTAAADTTEYNSEGVRVFVDILPVPCGTGCSGALPVTGGEPAWMLLAAGAALVIAGVAVVRGYHGSRRNGVG</sequence>
<dbReference type="NCBIfam" id="TIGR01167">
    <property type="entry name" value="LPXTG_anchor"/>
    <property type="match status" value="1"/>
</dbReference>
<dbReference type="Proteomes" id="UP001142291">
    <property type="component" value="Unassembled WGS sequence"/>
</dbReference>
<evidence type="ECO:0000313" key="2">
    <source>
        <dbReference type="EMBL" id="GLJ96618.1"/>
    </source>
</evidence>
<name>A0A9W6M7J9_9MICO</name>
<reference evidence="2" key="2">
    <citation type="submission" date="2023-01" db="EMBL/GenBank/DDBJ databases">
        <authorList>
            <person name="Sun Q."/>
            <person name="Evtushenko L."/>
        </authorList>
    </citation>
    <scope>NUCLEOTIDE SEQUENCE</scope>
    <source>
        <strain evidence="2">VKM Ac-1940</strain>
    </source>
</reference>
<proteinExistence type="predicted"/>
<reference evidence="2" key="1">
    <citation type="journal article" date="2014" name="Int. J. Syst. Evol. Microbiol.">
        <title>Complete genome sequence of Corynebacterium casei LMG S-19264T (=DSM 44701T), isolated from a smear-ripened cheese.</title>
        <authorList>
            <consortium name="US DOE Joint Genome Institute (JGI-PGF)"/>
            <person name="Walter F."/>
            <person name="Albersmeier A."/>
            <person name="Kalinowski J."/>
            <person name="Ruckert C."/>
        </authorList>
    </citation>
    <scope>NUCLEOTIDE SEQUENCE</scope>
    <source>
        <strain evidence="2">VKM Ac-1940</strain>
    </source>
</reference>